<reference evidence="2" key="1">
    <citation type="journal article" date="2020" name="Nat. Commun.">
        <title>Large-scale genome sequencing of mycorrhizal fungi provides insights into the early evolution of symbiotic traits.</title>
        <authorList>
            <person name="Miyauchi S."/>
            <person name="Kiss E."/>
            <person name="Kuo A."/>
            <person name="Drula E."/>
            <person name="Kohler A."/>
            <person name="Sanchez-Garcia M."/>
            <person name="Morin E."/>
            <person name="Andreopoulos B."/>
            <person name="Barry K.W."/>
            <person name="Bonito G."/>
            <person name="Buee M."/>
            <person name="Carver A."/>
            <person name="Chen C."/>
            <person name="Cichocki N."/>
            <person name="Clum A."/>
            <person name="Culley D."/>
            <person name="Crous P.W."/>
            <person name="Fauchery L."/>
            <person name="Girlanda M."/>
            <person name="Hayes R.D."/>
            <person name="Keri Z."/>
            <person name="LaButti K."/>
            <person name="Lipzen A."/>
            <person name="Lombard V."/>
            <person name="Magnuson J."/>
            <person name="Maillard F."/>
            <person name="Murat C."/>
            <person name="Nolan M."/>
            <person name="Ohm R.A."/>
            <person name="Pangilinan J."/>
            <person name="Pereira M.F."/>
            <person name="Perotto S."/>
            <person name="Peter M."/>
            <person name="Pfister S."/>
            <person name="Riley R."/>
            <person name="Sitrit Y."/>
            <person name="Stielow J.B."/>
            <person name="Szollosi G."/>
            <person name="Zifcakova L."/>
            <person name="Stursova M."/>
            <person name="Spatafora J.W."/>
            <person name="Tedersoo L."/>
            <person name="Vaario L.M."/>
            <person name="Yamada A."/>
            <person name="Yan M."/>
            <person name="Wang P."/>
            <person name="Xu J."/>
            <person name="Bruns T."/>
            <person name="Baldrian P."/>
            <person name="Vilgalys R."/>
            <person name="Dunand C."/>
            <person name="Henrissat B."/>
            <person name="Grigoriev I.V."/>
            <person name="Hibbett D."/>
            <person name="Nagy L.G."/>
            <person name="Martin F.M."/>
        </authorList>
    </citation>
    <scope>NUCLEOTIDE SEQUENCE</scope>
    <source>
        <strain evidence="2">UP504</strain>
    </source>
</reference>
<protein>
    <submittedName>
        <fullName evidence="2">Uncharacterized protein</fullName>
    </submittedName>
</protein>
<evidence type="ECO:0000313" key="2">
    <source>
        <dbReference type="EMBL" id="KAF9520039.1"/>
    </source>
</evidence>
<evidence type="ECO:0000313" key="3">
    <source>
        <dbReference type="Proteomes" id="UP000886523"/>
    </source>
</evidence>
<comment type="caution">
    <text evidence="2">The sequence shown here is derived from an EMBL/GenBank/DDBJ whole genome shotgun (WGS) entry which is preliminary data.</text>
</comment>
<feature type="compositionally biased region" description="Basic and acidic residues" evidence="1">
    <location>
        <begin position="58"/>
        <end position="87"/>
    </location>
</feature>
<feature type="region of interest" description="Disordered" evidence="1">
    <location>
        <begin position="1"/>
        <end position="100"/>
    </location>
</feature>
<sequence length="100" mass="10948">MEEENYQSMEKGNHQPVEEENHQPTEEENHQSIEEENQSADKDAPGGKGLTAQNVSKVGDEKNDHNDNSANKATDELTKMAVDDHALAHPQVTSQGSPGL</sequence>
<evidence type="ECO:0000256" key="1">
    <source>
        <dbReference type="SAM" id="MobiDB-lite"/>
    </source>
</evidence>
<accession>A0A9P6B949</accession>
<feature type="compositionally biased region" description="Basic and acidic residues" evidence="1">
    <location>
        <begin position="11"/>
        <end position="45"/>
    </location>
</feature>
<gene>
    <name evidence="2" type="ORF">BS47DRAFT_1387653</name>
</gene>
<proteinExistence type="predicted"/>
<keyword evidence="3" id="KW-1185">Reference proteome</keyword>
<dbReference type="AlphaFoldDB" id="A0A9P6B949"/>
<dbReference type="Proteomes" id="UP000886523">
    <property type="component" value="Unassembled WGS sequence"/>
</dbReference>
<dbReference type="EMBL" id="MU128914">
    <property type="protein sequence ID" value="KAF9520039.1"/>
    <property type="molecule type" value="Genomic_DNA"/>
</dbReference>
<organism evidence="2 3">
    <name type="scientific">Hydnum rufescens UP504</name>
    <dbReference type="NCBI Taxonomy" id="1448309"/>
    <lineage>
        <taxon>Eukaryota</taxon>
        <taxon>Fungi</taxon>
        <taxon>Dikarya</taxon>
        <taxon>Basidiomycota</taxon>
        <taxon>Agaricomycotina</taxon>
        <taxon>Agaricomycetes</taxon>
        <taxon>Cantharellales</taxon>
        <taxon>Hydnaceae</taxon>
        <taxon>Hydnum</taxon>
    </lineage>
</organism>
<feature type="compositionally biased region" description="Polar residues" evidence="1">
    <location>
        <begin position="1"/>
        <end position="10"/>
    </location>
</feature>
<feature type="compositionally biased region" description="Polar residues" evidence="1">
    <location>
        <begin position="91"/>
        <end position="100"/>
    </location>
</feature>
<name>A0A9P6B949_9AGAM</name>